<sequence length="51" mass="5443">HARVTFSVTVNNVTPRPAVTPMAYAAGYQPVPSHPMHAIPANKAGMPPTYQ</sequence>
<accession>A0AAD1SLA9</accession>
<dbReference type="Proteomes" id="UP001295444">
    <property type="component" value="Chromosome 06"/>
</dbReference>
<evidence type="ECO:0000313" key="1">
    <source>
        <dbReference type="EMBL" id="CAH2301952.1"/>
    </source>
</evidence>
<evidence type="ECO:0000313" key="2">
    <source>
        <dbReference type="Proteomes" id="UP001295444"/>
    </source>
</evidence>
<gene>
    <name evidence="1" type="ORF">PECUL_23A005696</name>
</gene>
<reference evidence="1" key="1">
    <citation type="submission" date="2022-03" db="EMBL/GenBank/DDBJ databases">
        <authorList>
            <person name="Alioto T."/>
            <person name="Alioto T."/>
            <person name="Gomez Garrido J."/>
        </authorList>
    </citation>
    <scope>NUCLEOTIDE SEQUENCE</scope>
</reference>
<organism evidence="1 2">
    <name type="scientific">Pelobates cultripes</name>
    <name type="common">Western spadefoot toad</name>
    <dbReference type="NCBI Taxonomy" id="61616"/>
    <lineage>
        <taxon>Eukaryota</taxon>
        <taxon>Metazoa</taxon>
        <taxon>Chordata</taxon>
        <taxon>Craniata</taxon>
        <taxon>Vertebrata</taxon>
        <taxon>Euteleostomi</taxon>
        <taxon>Amphibia</taxon>
        <taxon>Batrachia</taxon>
        <taxon>Anura</taxon>
        <taxon>Pelobatoidea</taxon>
        <taxon>Pelobatidae</taxon>
        <taxon>Pelobates</taxon>
    </lineage>
</organism>
<name>A0AAD1SLA9_PELCU</name>
<keyword evidence="2" id="KW-1185">Reference proteome</keyword>
<feature type="non-terminal residue" evidence="1">
    <location>
        <position position="51"/>
    </location>
</feature>
<dbReference type="AlphaFoldDB" id="A0AAD1SLA9"/>
<proteinExistence type="predicted"/>
<protein>
    <submittedName>
        <fullName evidence="1">Uncharacterized protein</fullName>
    </submittedName>
</protein>
<dbReference type="EMBL" id="OW240917">
    <property type="protein sequence ID" value="CAH2301952.1"/>
    <property type="molecule type" value="Genomic_DNA"/>
</dbReference>
<feature type="non-terminal residue" evidence="1">
    <location>
        <position position="1"/>
    </location>
</feature>